<keyword evidence="2" id="KW-1133">Transmembrane helix</keyword>
<dbReference type="Pfam" id="PF23670">
    <property type="entry name" value="PIGBOS1"/>
    <property type="match status" value="1"/>
</dbReference>
<feature type="compositionally biased region" description="Basic and acidic residues" evidence="1">
    <location>
        <begin position="49"/>
        <end position="59"/>
    </location>
</feature>
<accession>A0A8H7TEZ7</accession>
<keyword evidence="2" id="KW-0812">Transmembrane</keyword>
<evidence type="ECO:0000256" key="2">
    <source>
        <dbReference type="SAM" id="Phobius"/>
    </source>
</evidence>
<protein>
    <submittedName>
        <fullName evidence="3">Uncharacterized protein</fullName>
    </submittedName>
</protein>
<keyword evidence="2" id="KW-0472">Membrane</keyword>
<feature type="region of interest" description="Disordered" evidence="1">
    <location>
        <begin position="49"/>
        <end position="118"/>
    </location>
</feature>
<feature type="compositionally biased region" description="Low complexity" evidence="1">
    <location>
        <begin position="86"/>
        <end position="95"/>
    </location>
</feature>
<reference evidence="3" key="1">
    <citation type="submission" date="2021-02" db="EMBL/GenBank/DDBJ databases">
        <title>Genome sequence Cadophora malorum strain M34.</title>
        <authorList>
            <person name="Stefanovic E."/>
            <person name="Vu D."/>
            <person name="Scully C."/>
            <person name="Dijksterhuis J."/>
            <person name="Roader J."/>
            <person name="Houbraken J."/>
        </authorList>
    </citation>
    <scope>NUCLEOTIDE SEQUENCE</scope>
    <source>
        <strain evidence="3">M34</strain>
    </source>
</reference>
<evidence type="ECO:0000313" key="3">
    <source>
        <dbReference type="EMBL" id="KAG4417890.1"/>
    </source>
</evidence>
<evidence type="ECO:0000313" key="4">
    <source>
        <dbReference type="Proteomes" id="UP000664132"/>
    </source>
</evidence>
<proteinExistence type="predicted"/>
<feature type="compositionally biased region" description="Basic and acidic residues" evidence="1">
    <location>
        <begin position="106"/>
        <end position="118"/>
    </location>
</feature>
<name>A0A8H7TEZ7_9HELO</name>
<dbReference type="Proteomes" id="UP000664132">
    <property type="component" value="Unassembled WGS sequence"/>
</dbReference>
<dbReference type="OrthoDB" id="5394869at2759"/>
<keyword evidence="4" id="KW-1185">Reference proteome</keyword>
<comment type="caution">
    <text evidence="3">The sequence shown here is derived from an EMBL/GenBank/DDBJ whole genome shotgun (WGS) entry which is preliminary data.</text>
</comment>
<feature type="transmembrane region" description="Helical" evidence="2">
    <location>
        <begin position="6"/>
        <end position="26"/>
    </location>
</feature>
<dbReference type="InterPro" id="IPR057394">
    <property type="entry name" value="PIGBOS1"/>
</dbReference>
<sequence length="118" mass="12886">MSKIRGIVPVVLATAIGVGNGIWIFGPAFKEQQQEKEEQAKKAVEVAKLSEDGTHKNPEALRQAEAAASRTIATESALKPVEKGGSWWSSTSLWTKEVNKPPTSETMKKSQETPKERP</sequence>
<gene>
    <name evidence="3" type="ORF">IFR04_008944</name>
</gene>
<dbReference type="EMBL" id="JAFJYH010000142">
    <property type="protein sequence ID" value="KAG4417890.1"/>
    <property type="molecule type" value="Genomic_DNA"/>
</dbReference>
<evidence type="ECO:0000256" key="1">
    <source>
        <dbReference type="SAM" id="MobiDB-lite"/>
    </source>
</evidence>
<organism evidence="3 4">
    <name type="scientific">Cadophora malorum</name>
    <dbReference type="NCBI Taxonomy" id="108018"/>
    <lineage>
        <taxon>Eukaryota</taxon>
        <taxon>Fungi</taxon>
        <taxon>Dikarya</taxon>
        <taxon>Ascomycota</taxon>
        <taxon>Pezizomycotina</taxon>
        <taxon>Leotiomycetes</taxon>
        <taxon>Helotiales</taxon>
        <taxon>Ploettnerulaceae</taxon>
        <taxon>Cadophora</taxon>
    </lineage>
</organism>
<dbReference type="AlphaFoldDB" id="A0A8H7TEZ7"/>